<dbReference type="STRING" id="142842.SAMN02745118_02395"/>
<evidence type="ECO:0000256" key="10">
    <source>
        <dbReference type="HAMAP-Rule" id="MF_00823"/>
    </source>
</evidence>
<keyword evidence="10" id="KW-0963">Cytoplasm</keyword>
<evidence type="ECO:0000256" key="2">
    <source>
        <dbReference type="ARBA" id="ARBA00022516"/>
    </source>
</evidence>
<protein>
    <recommendedName>
        <fullName evidence="10">Acetyl-coenzyme A carboxylase carboxyl transferase subunit alpha</fullName>
        <shortName evidence="10">ACCase subunit alpha</shortName>
        <shortName evidence="10">Acetyl-CoA carboxylase carboxyltransferase subunit alpha</shortName>
        <ecNumber evidence="10">2.1.3.15</ecNumber>
    </recommendedName>
</protein>
<evidence type="ECO:0000256" key="5">
    <source>
        <dbReference type="ARBA" id="ARBA00022832"/>
    </source>
</evidence>
<feature type="coiled-coil region" evidence="11">
    <location>
        <begin position="12"/>
        <end position="50"/>
    </location>
</feature>
<dbReference type="InterPro" id="IPR001095">
    <property type="entry name" value="Acetyl_CoA_COase_a_su"/>
</dbReference>
<keyword evidence="8 10" id="KW-0275">Fatty acid biosynthesis</keyword>
<keyword evidence="6 10" id="KW-0067">ATP-binding</keyword>
<dbReference type="NCBIfam" id="NF004344">
    <property type="entry name" value="PRK05724.1"/>
    <property type="match status" value="1"/>
</dbReference>
<dbReference type="GO" id="GO:0003989">
    <property type="term" value="F:acetyl-CoA carboxylase activity"/>
    <property type="evidence" value="ECO:0007669"/>
    <property type="project" value="InterPro"/>
</dbReference>
<dbReference type="EMBL" id="FUWM01000023">
    <property type="protein sequence ID" value="SJZ97525.1"/>
    <property type="molecule type" value="Genomic_DNA"/>
</dbReference>
<dbReference type="InterPro" id="IPR011763">
    <property type="entry name" value="COA_CT_C"/>
</dbReference>
<evidence type="ECO:0000313" key="14">
    <source>
        <dbReference type="Proteomes" id="UP000190625"/>
    </source>
</evidence>
<evidence type="ECO:0000313" key="13">
    <source>
        <dbReference type="EMBL" id="SJZ97525.1"/>
    </source>
</evidence>
<evidence type="ECO:0000256" key="11">
    <source>
        <dbReference type="SAM" id="Coils"/>
    </source>
</evidence>
<comment type="pathway">
    <text evidence="1 10">Lipid metabolism; malonyl-CoA biosynthesis; malonyl-CoA from acetyl-CoA: step 1/1.</text>
</comment>
<dbReference type="GO" id="GO:0006633">
    <property type="term" value="P:fatty acid biosynthetic process"/>
    <property type="evidence" value="ECO:0007669"/>
    <property type="project" value="UniProtKB-KW"/>
</dbReference>
<dbReference type="GO" id="GO:2001295">
    <property type="term" value="P:malonyl-CoA biosynthetic process"/>
    <property type="evidence" value="ECO:0007669"/>
    <property type="project" value="UniProtKB-UniRule"/>
</dbReference>
<evidence type="ECO:0000256" key="1">
    <source>
        <dbReference type="ARBA" id="ARBA00004956"/>
    </source>
</evidence>
<keyword evidence="11" id="KW-0175">Coiled coil</keyword>
<name>A0A1T4Q137_9FIRM</name>
<dbReference type="PANTHER" id="PTHR42853:SF3">
    <property type="entry name" value="ACETYL-COENZYME A CARBOXYLASE CARBOXYL TRANSFERASE SUBUNIT ALPHA, CHLOROPLASTIC"/>
    <property type="match status" value="1"/>
</dbReference>
<dbReference type="PROSITE" id="PS50989">
    <property type="entry name" value="COA_CT_CTER"/>
    <property type="match status" value="1"/>
</dbReference>
<evidence type="ECO:0000256" key="4">
    <source>
        <dbReference type="ARBA" id="ARBA00022741"/>
    </source>
</evidence>
<evidence type="ECO:0000259" key="12">
    <source>
        <dbReference type="PROSITE" id="PS50989"/>
    </source>
</evidence>
<keyword evidence="14" id="KW-1185">Reference proteome</keyword>
<feature type="domain" description="CoA carboxyltransferase C-terminal" evidence="12">
    <location>
        <begin position="32"/>
        <end position="293"/>
    </location>
</feature>
<sequence length="328" mass="36877">MPKNGLDFEKPLLELEEKINELKQFMQEKDIDLTEEIETLRNKSNRLKKQIFSELEPWQILKLARHAERPTTLDYIELICDDFIEFHGDRNYGDDQALIGGIAKIDSLPLTIIGHQKGKSTKDNINRNFGMAHPEGYRKALRLMKQAEKFNRPILALVNTPGAYPGIEAEERGQAEAIARNMMEMARLEVPIIVVITGEGGSGGALGIGVGDKIMMLEHTYYSVCSPEACAAILWKDSAEAKTAAEALKLTAEDLLDLGVIDEIVSEPLGGAHRDFEESANLLKEAILTNLQEIQNLSIPEMLEKRYDKFRRIGEYIEHSRIEATSNE</sequence>
<dbReference type="SUPFAM" id="SSF52096">
    <property type="entry name" value="ClpP/crotonase"/>
    <property type="match status" value="1"/>
</dbReference>
<dbReference type="RefSeq" id="WP_078810824.1">
    <property type="nucleotide sequence ID" value="NZ_FUWM01000023.1"/>
</dbReference>
<evidence type="ECO:0000256" key="7">
    <source>
        <dbReference type="ARBA" id="ARBA00023098"/>
    </source>
</evidence>
<evidence type="ECO:0000256" key="9">
    <source>
        <dbReference type="ARBA" id="ARBA00049152"/>
    </source>
</evidence>
<dbReference type="Gene3D" id="3.90.226.10">
    <property type="entry name" value="2-enoyl-CoA Hydratase, Chain A, domain 1"/>
    <property type="match status" value="1"/>
</dbReference>
<dbReference type="UniPathway" id="UPA00655">
    <property type="reaction ID" value="UER00711"/>
</dbReference>
<keyword evidence="3 10" id="KW-0808">Transferase</keyword>
<organism evidence="13 14">
    <name type="scientific">Selenihalanaerobacter shriftii</name>
    <dbReference type="NCBI Taxonomy" id="142842"/>
    <lineage>
        <taxon>Bacteria</taxon>
        <taxon>Bacillati</taxon>
        <taxon>Bacillota</taxon>
        <taxon>Clostridia</taxon>
        <taxon>Halanaerobiales</taxon>
        <taxon>Halobacteroidaceae</taxon>
        <taxon>Selenihalanaerobacter</taxon>
    </lineage>
</organism>
<dbReference type="NCBIfam" id="TIGR00513">
    <property type="entry name" value="accA"/>
    <property type="match status" value="1"/>
</dbReference>
<comment type="subunit">
    <text evidence="10">Acetyl-CoA carboxylase is a heterohexamer composed of biotin carboxyl carrier protein (AccB), biotin carboxylase (AccC) and two subunits each of ACCase subunit alpha (AccA) and ACCase subunit beta (AccD).</text>
</comment>
<dbReference type="Pfam" id="PF03255">
    <property type="entry name" value="ACCA"/>
    <property type="match status" value="1"/>
</dbReference>
<keyword evidence="5 10" id="KW-0276">Fatty acid metabolism</keyword>
<dbReference type="Proteomes" id="UP000190625">
    <property type="component" value="Unassembled WGS sequence"/>
</dbReference>
<proteinExistence type="inferred from homology"/>
<dbReference type="NCBIfam" id="NF041504">
    <property type="entry name" value="AccA_sub"/>
    <property type="match status" value="1"/>
</dbReference>
<dbReference type="HAMAP" id="MF_00823">
    <property type="entry name" value="AcetylCoA_CT_alpha"/>
    <property type="match status" value="1"/>
</dbReference>
<evidence type="ECO:0000256" key="8">
    <source>
        <dbReference type="ARBA" id="ARBA00023160"/>
    </source>
</evidence>
<keyword evidence="7 10" id="KW-0443">Lipid metabolism</keyword>
<dbReference type="OrthoDB" id="9808023at2"/>
<comment type="function">
    <text evidence="10">Component of the acetyl coenzyme A carboxylase (ACC) complex. First, biotin carboxylase catalyzes the carboxylation of biotin on its carrier protein (BCCP) and then the CO(2) group is transferred by the carboxyltransferase to acetyl-CoA to form malonyl-CoA.</text>
</comment>
<dbReference type="InterPro" id="IPR029045">
    <property type="entry name" value="ClpP/crotonase-like_dom_sf"/>
</dbReference>
<dbReference type="GO" id="GO:0016743">
    <property type="term" value="F:carboxyl- or carbamoyltransferase activity"/>
    <property type="evidence" value="ECO:0007669"/>
    <property type="project" value="UniProtKB-UniRule"/>
</dbReference>
<comment type="similarity">
    <text evidence="10">Belongs to the AccA family.</text>
</comment>
<dbReference type="GO" id="GO:0009317">
    <property type="term" value="C:acetyl-CoA carboxylase complex"/>
    <property type="evidence" value="ECO:0007669"/>
    <property type="project" value="InterPro"/>
</dbReference>
<accession>A0A1T4Q137</accession>
<comment type="subcellular location">
    <subcellularLocation>
        <location evidence="10">Cytoplasm</location>
    </subcellularLocation>
</comment>
<dbReference type="AlphaFoldDB" id="A0A1T4Q137"/>
<comment type="catalytic activity">
    <reaction evidence="9 10">
        <text>N(6)-carboxybiotinyl-L-lysyl-[protein] + acetyl-CoA = N(6)-biotinyl-L-lysyl-[protein] + malonyl-CoA</text>
        <dbReference type="Rhea" id="RHEA:54728"/>
        <dbReference type="Rhea" id="RHEA-COMP:10505"/>
        <dbReference type="Rhea" id="RHEA-COMP:10506"/>
        <dbReference type="ChEBI" id="CHEBI:57288"/>
        <dbReference type="ChEBI" id="CHEBI:57384"/>
        <dbReference type="ChEBI" id="CHEBI:83144"/>
        <dbReference type="ChEBI" id="CHEBI:83145"/>
        <dbReference type="EC" id="2.1.3.15"/>
    </reaction>
</comment>
<evidence type="ECO:0000256" key="6">
    <source>
        <dbReference type="ARBA" id="ARBA00022840"/>
    </source>
</evidence>
<gene>
    <name evidence="10" type="primary">accA</name>
    <name evidence="13" type="ORF">SAMN02745118_02395</name>
</gene>
<dbReference type="GO" id="GO:0005524">
    <property type="term" value="F:ATP binding"/>
    <property type="evidence" value="ECO:0007669"/>
    <property type="project" value="UniProtKB-KW"/>
</dbReference>
<evidence type="ECO:0000256" key="3">
    <source>
        <dbReference type="ARBA" id="ARBA00022679"/>
    </source>
</evidence>
<dbReference type="EC" id="2.1.3.15" evidence="10"/>
<dbReference type="PANTHER" id="PTHR42853">
    <property type="entry name" value="ACETYL-COENZYME A CARBOXYLASE CARBOXYL TRANSFERASE SUBUNIT ALPHA"/>
    <property type="match status" value="1"/>
</dbReference>
<keyword evidence="4 10" id="KW-0547">Nucleotide-binding</keyword>
<reference evidence="14" key="1">
    <citation type="submission" date="2017-02" db="EMBL/GenBank/DDBJ databases">
        <authorList>
            <person name="Varghese N."/>
            <person name="Submissions S."/>
        </authorList>
    </citation>
    <scope>NUCLEOTIDE SEQUENCE [LARGE SCALE GENOMIC DNA]</scope>
    <source>
        <strain evidence="14">ATCC BAA-73</strain>
    </source>
</reference>
<dbReference type="PRINTS" id="PR01069">
    <property type="entry name" value="ACCCTRFRASEA"/>
</dbReference>
<keyword evidence="2 10" id="KW-0444">Lipid biosynthesis</keyword>